<organism evidence="1 2">
    <name type="scientific">Camellia lanceoleosa</name>
    <dbReference type="NCBI Taxonomy" id="1840588"/>
    <lineage>
        <taxon>Eukaryota</taxon>
        <taxon>Viridiplantae</taxon>
        <taxon>Streptophyta</taxon>
        <taxon>Embryophyta</taxon>
        <taxon>Tracheophyta</taxon>
        <taxon>Spermatophyta</taxon>
        <taxon>Magnoliopsida</taxon>
        <taxon>eudicotyledons</taxon>
        <taxon>Gunneridae</taxon>
        <taxon>Pentapetalae</taxon>
        <taxon>asterids</taxon>
        <taxon>Ericales</taxon>
        <taxon>Theaceae</taxon>
        <taxon>Camellia</taxon>
    </lineage>
</organism>
<accession>A0ACC0F3I0</accession>
<comment type="caution">
    <text evidence="1">The sequence shown here is derived from an EMBL/GenBank/DDBJ whole genome shotgun (WGS) entry which is preliminary data.</text>
</comment>
<dbReference type="Proteomes" id="UP001060215">
    <property type="component" value="Chromosome 11"/>
</dbReference>
<evidence type="ECO:0000313" key="1">
    <source>
        <dbReference type="EMBL" id="KAI7983009.1"/>
    </source>
</evidence>
<dbReference type="EMBL" id="CM045768">
    <property type="protein sequence ID" value="KAI7983009.1"/>
    <property type="molecule type" value="Genomic_DNA"/>
</dbReference>
<sequence length="299" mass="33445">MILTEAVEEKNRSSKSNNGASATKKNKINQTLKRVRNLSSMTEQMSKAMLDSVGIATGTKMAPVVQLQVGKAFLAMVDSSSSSFFADFCYFEDIDWLIHSLSRQYMDELEGQDLTNVQERLKSEFHTWHCTFTADSAEKVLKKTNAKASVQKGKILEVVKEVPLDPMAEKLRQERPLRGFDLMKDRDTGNSKGYGFCVYKDPAATEIACAALNGLKMGDKTLTVRHATMRITGNPLGPWSDKFTTELGIVTRQFAPQNVPKWSFISPEDKETLIAYLREGFIFSNEPYAIASILGMMKL</sequence>
<reference evidence="1 2" key="1">
    <citation type="journal article" date="2022" name="Plant J.">
        <title>Chromosome-level genome of Camellia lanceoleosa provides a valuable resource for understanding genome evolution and self-incompatibility.</title>
        <authorList>
            <person name="Gong W."/>
            <person name="Xiao S."/>
            <person name="Wang L."/>
            <person name="Liao Z."/>
            <person name="Chang Y."/>
            <person name="Mo W."/>
            <person name="Hu G."/>
            <person name="Li W."/>
            <person name="Zhao G."/>
            <person name="Zhu H."/>
            <person name="Hu X."/>
            <person name="Ji K."/>
            <person name="Xiang X."/>
            <person name="Song Q."/>
            <person name="Yuan D."/>
            <person name="Jin S."/>
            <person name="Zhang L."/>
        </authorList>
    </citation>
    <scope>NUCLEOTIDE SEQUENCE [LARGE SCALE GENOMIC DNA]</scope>
    <source>
        <strain evidence="1">SQ_2022a</strain>
    </source>
</reference>
<protein>
    <submittedName>
        <fullName evidence="1">Splicing factor U2af large subunit B</fullName>
    </submittedName>
</protein>
<name>A0ACC0F3I0_9ERIC</name>
<gene>
    <name evidence="1" type="ORF">LOK49_LG15G02351</name>
</gene>
<evidence type="ECO:0000313" key="2">
    <source>
        <dbReference type="Proteomes" id="UP001060215"/>
    </source>
</evidence>
<keyword evidence="2" id="KW-1185">Reference proteome</keyword>
<proteinExistence type="predicted"/>